<keyword evidence="8" id="KW-1185">Reference proteome</keyword>
<keyword evidence="2" id="KW-0378">Hydrolase</keyword>
<proteinExistence type="predicted"/>
<dbReference type="OrthoDB" id="10262986at2759"/>
<dbReference type="GeneID" id="94433496"/>
<dbReference type="GO" id="GO:0005675">
    <property type="term" value="C:transcription factor TFIIH holo complex"/>
    <property type="evidence" value="ECO:0007669"/>
    <property type="project" value="TreeGrafter"/>
</dbReference>
<protein>
    <submittedName>
        <fullName evidence="7">Tfiih basal transcription factor complex helicase xpb subunit</fullName>
    </submittedName>
</protein>
<dbReference type="PRINTS" id="PR00851">
    <property type="entry name" value="XRODRMPGMNTB"/>
</dbReference>
<feature type="domain" description="Helicase C-terminal" evidence="6">
    <location>
        <begin position="30"/>
        <end position="192"/>
    </location>
</feature>
<sequence>MTAEFYREYLRCTHAKQRKLWVCNPTKLMTCEWLLRYHEARGDKVLVFSDNVFALLHTAKALNRPFIYGQVSAVERVAILNKFKNESTFNSLFLSKVGDNAIDIPCANVVIQISFNFASRRQEAQRLGRILRAKPQSADEGENFNAFFYSLISKDTLEMVYADKRQQFIIDQGYSYKVIHSKDLPMQPENLIYGDLQRQREILADILASDDNDRSLDDDEDDTSTSRALMNAGANPLAGPSLWSTAGSGEGGGNVFGRMPYGGHVQQLHGGLARLAGDDSVPAAVSRPSGGSRGGGGRGGGRSGVDTKAMHPFFRGFHGKK</sequence>
<organism evidence="7 8">
    <name type="scientific">Cystoisospora suis</name>
    <dbReference type="NCBI Taxonomy" id="483139"/>
    <lineage>
        <taxon>Eukaryota</taxon>
        <taxon>Sar</taxon>
        <taxon>Alveolata</taxon>
        <taxon>Apicomplexa</taxon>
        <taxon>Conoidasida</taxon>
        <taxon>Coccidia</taxon>
        <taxon>Eucoccidiorida</taxon>
        <taxon>Eimeriorina</taxon>
        <taxon>Sarcocystidae</taxon>
        <taxon>Cystoisospora</taxon>
    </lineage>
</organism>
<evidence type="ECO:0000256" key="2">
    <source>
        <dbReference type="ARBA" id="ARBA00022801"/>
    </source>
</evidence>
<evidence type="ECO:0000259" key="6">
    <source>
        <dbReference type="PROSITE" id="PS51194"/>
    </source>
</evidence>
<dbReference type="SMART" id="SM00490">
    <property type="entry name" value="HELICc"/>
    <property type="match status" value="1"/>
</dbReference>
<feature type="region of interest" description="Disordered" evidence="5">
    <location>
        <begin position="280"/>
        <end position="321"/>
    </location>
</feature>
<evidence type="ECO:0000256" key="4">
    <source>
        <dbReference type="ARBA" id="ARBA00022840"/>
    </source>
</evidence>
<gene>
    <name evidence="7" type="ORF">CSUI_010180</name>
</gene>
<dbReference type="GO" id="GO:0097550">
    <property type="term" value="C:transcription preinitiation complex"/>
    <property type="evidence" value="ECO:0007669"/>
    <property type="project" value="TreeGrafter"/>
</dbReference>
<dbReference type="GO" id="GO:0005524">
    <property type="term" value="F:ATP binding"/>
    <property type="evidence" value="ECO:0007669"/>
    <property type="project" value="UniProtKB-KW"/>
</dbReference>
<evidence type="ECO:0000256" key="1">
    <source>
        <dbReference type="ARBA" id="ARBA00022741"/>
    </source>
</evidence>
<dbReference type="Proteomes" id="UP000221165">
    <property type="component" value="Unassembled WGS sequence"/>
</dbReference>
<dbReference type="InterPro" id="IPR001650">
    <property type="entry name" value="Helicase_C-like"/>
</dbReference>
<keyword evidence="4" id="KW-0067">ATP-binding</keyword>
<evidence type="ECO:0000256" key="5">
    <source>
        <dbReference type="SAM" id="MobiDB-lite"/>
    </source>
</evidence>
<dbReference type="AlphaFoldDB" id="A0A2C6JZE9"/>
<accession>A0A2C6JZE9</accession>
<dbReference type="GO" id="GO:0016787">
    <property type="term" value="F:hydrolase activity"/>
    <property type="evidence" value="ECO:0007669"/>
    <property type="project" value="UniProtKB-KW"/>
</dbReference>
<keyword evidence="1" id="KW-0547">Nucleotide-binding</keyword>
<feature type="region of interest" description="Disordered" evidence="5">
    <location>
        <begin position="211"/>
        <end position="233"/>
    </location>
</feature>
<dbReference type="InterPro" id="IPR050615">
    <property type="entry name" value="ATP-dep_DNA_Helicase"/>
</dbReference>
<dbReference type="CDD" id="cd18789">
    <property type="entry name" value="SF2_C_XPB"/>
    <property type="match status" value="1"/>
</dbReference>
<dbReference type="VEuPathDB" id="ToxoDB:CSUI_010180"/>
<dbReference type="Pfam" id="PF16203">
    <property type="entry name" value="ERCC3_RAD25_C"/>
    <property type="match status" value="1"/>
</dbReference>
<evidence type="ECO:0000313" key="7">
    <source>
        <dbReference type="EMBL" id="PHJ16010.1"/>
    </source>
</evidence>
<dbReference type="GO" id="GO:0000112">
    <property type="term" value="C:nucleotide-excision repair factor 3 complex"/>
    <property type="evidence" value="ECO:0007669"/>
    <property type="project" value="TreeGrafter"/>
</dbReference>
<name>A0A2C6JZE9_9APIC</name>
<reference evidence="7 8" key="1">
    <citation type="journal article" date="2017" name="Int. J. Parasitol.">
        <title>The genome of the protozoan parasite Cystoisospora suis and a reverse vaccinology approach to identify vaccine candidates.</title>
        <authorList>
            <person name="Palmieri N."/>
            <person name="Shrestha A."/>
            <person name="Ruttkowski B."/>
            <person name="Beck T."/>
            <person name="Vogl C."/>
            <person name="Tomley F."/>
            <person name="Blake D.P."/>
            <person name="Joachim A."/>
        </authorList>
    </citation>
    <scope>NUCLEOTIDE SEQUENCE [LARGE SCALE GENOMIC DNA]</scope>
    <source>
        <strain evidence="7 8">Wien I</strain>
    </source>
</reference>
<keyword evidence="3 7" id="KW-0347">Helicase</keyword>
<dbReference type="PANTHER" id="PTHR11274:SF0">
    <property type="entry name" value="GENERAL TRANSCRIPTION AND DNA REPAIR FACTOR IIH HELICASE SUBUNIT XPB"/>
    <property type="match status" value="1"/>
</dbReference>
<dbReference type="InterPro" id="IPR027417">
    <property type="entry name" value="P-loop_NTPase"/>
</dbReference>
<dbReference type="SUPFAM" id="SSF52540">
    <property type="entry name" value="P-loop containing nucleoside triphosphate hydrolases"/>
    <property type="match status" value="1"/>
</dbReference>
<dbReference type="PROSITE" id="PS51194">
    <property type="entry name" value="HELICASE_CTER"/>
    <property type="match status" value="1"/>
</dbReference>
<comment type="caution">
    <text evidence="7">The sequence shown here is derived from an EMBL/GenBank/DDBJ whole genome shotgun (WGS) entry which is preliminary data.</text>
</comment>
<dbReference type="GO" id="GO:0006367">
    <property type="term" value="P:transcription initiation at RNA polymerase II promoter"/>
    <property type="evidence" value="ECO:0007669"/>
    <property type="project" value="TreeGrafter"/>
</dbReference>
<dbReference type="EMBL" id="MIGC01006810">
    <property type="protein sequence ID" value="PHJ16010.1"/>
    <property type="molecule type" value="Genomic_DNA"/>
</dbReference>
<evidence type="ECO:0000256" key="3">
    <source>
        <dbReference type="ARBA" id="ARBA00022806"/>
    </source>
</evidence>
<dbReference type="RefSeq" id="XP_067917742.1">
    <property type="nucleotide sequence ID" value="XM_068070285.1"/>
</dbReference>
<feature type="compositionally biased region" description="Gly residues" evidence="5">
    <location>
        <begin position="291"/>
        <end position="303"/>
    </location>
</feature>
<dbReference type="Gene3D" id="3.40.50.300">
    <property type="entry name" value="P-loop containing nucleotide triphosphate hydrolases"/>
    <property type="match status" value="1"/>
</dbReference>
<dbReference type="InterPro" id="IPR032438">
    <property type="entry name" value="ERCC3_RAD25_C"/>
</dbReference>
<dbReference type="GO" id="GO:0043138">
    <property type="term" value="F:3'-5' DNA helicase activity"/>
    <property type="evidence" value="ECO:0007669"/>
    <property type="project" value="TreeGrafter"/>
</dbReference>
<dbReference type="PANTHER" id="PTHR11274">
    <property type="entry name" value="RAD25/XP-B DNA REPAIR HELICASE"/>
    <property type="match status" value="1"/>
</dbReference>
<evidence type="ECO:0000313" key="8">
    <source>
        <dbReference type="Proteomes" id="UP000221165"/>
    </source>
</evidence>